<evidence type="ECO:0000313" key="2">
    <source>
        <dbReference type="Proteomes" id="UP000494111"/>
    </source>
</evidence>
<organism evidence="1 2">
    <name type="scientific">Achromobacter deleyi</name>
    <dbReference type="NCBI Taxonomy" id="1353891"/>
    <lineage>
        <taxon>Bacteria</taxon>
        <taxon>Pseudomonadati</taxon>
        <taxon>Pseudomonadota</taxon>
        <taxon>Betaproteobacteria</taxon>
        <taxon>Burkholderiales</taxon>
        <taxon>Alcaligenaceae</taxon>
        <taxon>Achromobacter</taxon>
    </lineage>
</organism>
<dbReference type="Gene3D" id="3.30.450.150">
    <property type="entry name" value="Haem-degrading domain"/>
    <property type="match status" value="1"/>
</dbReference>
<name>A0A6S7ATB8_9BURK</name>
<evidence type="ECO:0000313" key="1">
    <source>
        <dbReference type="EMBL" id="CAB3702388.1"/>
    </source>
</evidence>
<dbReference type="RefSeq" id="WP_175192171.1">
    <property type="nucleotide sequence ID" value="NZ_CADIJO010000008.1"/>
</dbReference>
<dbReference type="EMBL" id="CADIJO010000008">
    <property type="protein sequence ID" value="CAB3702388.1"/>
    <property type="molecule type" value="Genomic_DNA"/>
</dbReference>
<dbReference type="SUPFAM" id="SSF143744">
    <property type="entry name" value="GlcG-like"/>
    <property type="match status" value="1"/>
</dbReference>
<dbReference type="Pfam" id="PF03928">
    <property type="entry name" value="HbpS-like"/>
    <property type="match status" value="1"/>
</dbReference>
<dbReference type="InterPro" id="IPR038084">
    <property type="entry name" value="PduO/GlcC-like_sf"/>
</dbReference>
<protein>
    <recommendedName>
        <fullName evidence="3">Heme-binding protein</fullName>
    </recommendedName>
</protein>
<dbReference type="InterPro" id="IPR005624">
    <property type="entry name" value="PduO/GlcC-like"/>
</dbReference>
<sequence>MPDIAIDHAHRLVARGRQAAEQAGVRAVFVVLDRGANLVTFTRMDDAWLASNELALAKARASVMFRMPSEALNAPLQVGVPAPHFDHVHAGGLLLMGGGIPLFDAQGALLGALGVSGGTPEQDAAIARAAIDVSAT</sequence>
<dbReference type="Proteomes" id="UP000494111">
    <property type="component" value="Unassembled WGS sequence"/>
</dbReference>
<gene>
    <name evidence="1" type="ORF">LMG3458_02729</name>
</gene>
<dbReference type="AlphaFoldDB" id="A0A6S7ATB8"/>
<accession>A0A6S7ATB8</accession>
<evidence type="ECO:0008006" key="3">
    <source>
        <dbReference type="Google" id="ProtNLM"/>
    </source>
</evidence>
<reference evidence="1 2" key="1">
    <citation type="submission" date="2020-04" db="EMBL/GenBank/DDBJ databases">
        <authorList>
            <person name="De Canck E."/>
        </authorList>
    </citation>
    <scope>NUCLEOTIDE SEQUENCE [LARGE SCALE GENOMIC DNA]</scope>
    <source>
        <strain evidence="1 2">LMG 3458</strain>
    </source>
</reference>
<dbReference type="InterPro" id="IPR052517">
    <property type="entry name" value="GlcG_carb_metab_protein"/>
</dbReference>
<proteinExistence type="predicted"/>
<dbReference type="PANTHER" id="PTHR34309:SF1">
    <property type="entry name" value="PROTEIN GLCG"/>
    <property type="match status" value="1"/>
</dbReference>
<dbReference type="PANTHER" id="PTHR34309">
    <property type="entry name" value="SLR1406 PROTEIN"/>
    <property type="match status" value="1"/>
</dbReference>